<accession>A0A3E1F258</accession>
<proteinExistence type="predicted"/>
<feature type="domain" description="PKD" evidence="1">
    <location>
        <begin position="214"/>
        <end position="273"/>
    </location>
</feature>
<dbReference type="CDD" id="cd00146">
    <property type="entry name" value="PKD"/>
    <property type="match status" value="1"/>
</dbReference>
<dbReference type="InterPro" id="IPR026341">
    <property type="entry name" value="T9SS_type_B"/>
</dbReference>
<dbReference type="NCBIfam" id="TIGR04131">
    <property type="entry name" value="Bac_Flav_CTERM"/>
    <property type="match status" value="1"/>
</dbReference>
<dbReference type="SMART" id="SM00089">
    <property type="entry name" value="PKD"/>
    <property type="match status" value="1"/>
</dbReference>
<dbReference type="Proteomes" id="UP000257127">
    <property type="component" value="Unassembled WGS sequence"/>
</dbReference>
<comment type="caution">
    <text evidence="2">The sequence shown here is derived from an EMBL/GenBank/DDBJ whole genome shotgun (WGS) entry which is preliminary data.</text>
</comment>
<dbReference type="PROSITE" id="PS50093">
    <property type="entry name" value="PKD"/>
    <property type="match status" value="1"/>
</dbReference>
<gene>
    <name evidence="2" type="ORF">DXU93_02780</name>
</gene>
<dbReference type="InterPro" id="IPR000601">
    <property type="entry name" value="PKD_dom"/>
</dbReference>
<dbReference type="InterPro" id="IPR013783">
    <property type="entry name" value="Ig-like_fold"/>
</dbReference>
<dbReference type="SUPFAM" id="SSF49299">
    <property type="entry name" value="PKD domain"/>
    <property type="match status" value="1"/>
</dbReference>
<dbReference type="InterPro" id="IPR035986">
    <property type="entry name" value="PKD_dom_sf"/>
</dbReference>
<sequence>MSDKDEIKELFQKELGNYQAKVDPSLWNGIQAGIGATSATAGTTASIGIVGKIAIGVSIVTAITVGSVFVLNNTEEKSQITKTLKTEKESSDQVSEEKETIEVIQSTTEIEPEEINEKIQIETEEVVEKDALKVEDHSTVTQAKKQNIVQSATTKTDSIQSSANVENEATTVVRKAESKVEDKIKEVTQAPDKEEVSELEDFEIAVVEQKNQYVTFKSENVPENAYIVWDFGDGVIERTKNPEYFYAEAGNYRVQCTVKTESEEKTKSIQIEIKISGKIELPNVFTPNGDGRNDEFFVKCENINSMQLTIIDQKQNTVYTTNDVDFRWNGMDKNGLPVEAGIYYYIIVAEDDAGNTINKYQQLRIHR</sequence>
<dbReference type="Pfam" id="PF13585">
    <property type="entry name" value="CHU_C"/>
    <property type="match status" value="1"/>
</dbReference>
<dbReference type="RefSeq" id="WP_116879715.1">
    <property type="nucleotide sequence ID" value="NZ_QURB01000001.1"/>
</dbReference>
<dbReference type="Gene3D" id="2.60.40.4070">
    <property type="match status" value="1"/>
</dbReference>
<keyword evidence="3" id="KW-1185">Reference proteome</keyword>
<organism evidence="2 3">
    <name type="scientific">Brumimicrobium aurantiacum</name>
    <dbReference type="NCBI Taxonomy" id="1737063"/>
    <lineage>
        <taxon>Bacteria</taxon>
        <taxon>Pseudomonadati</taxon>
        <taxon>Bacteroidota</taxon>
        <taxon>Flavobacteriia</taxon>
        <taxon>Flavobacteriales</taxon>
        <taxon>Crocinitomicaceae</taxon>
        <taxon>Brumimicrobium</taxon>
    </lineage>
</organism>
<dbReference type="Pfam" id="PF18911">
    <property type="entry name" value="PKD_4"/>
    <property type="match status" value="1"/>
</dbReference>
<dbReference type="AlphaFoldDB" id="A0A3E1F258"/>
<evidence type="ECO:0000313" key="3">
    <source>
        <dbReference type="Proteomes" id="UP000257127"/>
    </source>
</evidence>
<dbReference type="EMBL" id="QURB01000001">
    <property type="protein sequence ID" value="RFC55880.1"/>
    <property type="molecule type" value="Genomic_DNA"/>
</dbReference>
<protein>
    <submittedName>
        <fullName evidence="2">PKD domain-containing protein</fullName>
    </submittedName>
</protein>
<dbReference type="OrthoDB" id="9765926at2"/>
<name>A0A3E1F258_9FLAO</name>
<evidence type="ECO:0000259" key="1">
    <source>
        <dbReference type="PROSITE" id="PS50093"/>
    </source>
</evidence>
<evidence type="ECO:0000313" key="2">
    <source>
        <dbReference type="EMBL" id="RFC55880.1"/>
    </source>
</evidence>
<dbReference type="Gene3D" id="2.60.40.10">
    <property type="entry name" value="Immunoglobulins"/>
    <property type="match status" value="1"/>
</dbReference>
<dbReference type="InterPro" id="IPR022409">
    <property type="entry name" value="PKD/Chitinase_dom"/>
</dbReference>
<reference evidence="2 3" key="1">
    <citation type="submission" date="2018-08" db="EMBL/GenBank/DDBJ databases">
        <title>The draft genome squence of Brumimicrobium sp. N62.</title>
        <authorList>
            <person name="Du Z.-J."/>
            <person name="Luo H.-R."/>
        </authorList>
    </citation>
    <scope>NUCLEOTIDE SEQUENCE [LARGE SCALE GENOMIC DNA]</scope>
    <source>
        <strain evidence="2 3">N62</strain>
    </source>
</reference>